<protein>
    <submittedName>
        <fullName evidence="1">Nuclease SbcCD subunit C</fullName>
    </submittedName>
</protein>
<dbReference type="Pfam" id="PF13558">
    <property type="entry name" value="SbcC_Walker_B"/>
    <property type="match status" value="1"/>
</dbReference>
<reference evidence="1 2" key="1">
    <citation type="submission" date="2018-08" db="EMBL/GenBank/DDBJ databases">
        <title>Meiothermus luteus KCTC 52599 genome sequencing project.</title>
        <authorList>
            <person name="Da Costa M.S."/>
            <person name="Albuquerque L."/>
            <person name="Raposo P."/>
            <person name="Froufe H.J.C."/>
            <person name="Barroso C.S."/>
            <person name="Egas C."/>
        </authorList>
    </citation>
    <scope>NUCLEOTIDE SEQUENCE [LARGE SCALE GENOMIC DNA]</scope>
    <source>
        <strain evidence="1 2">KCTC 52599</strain>
    </source>
</reference>
<evidence type="ECO:0000313" key="1">
    <source>
        <dbReference type="EMBL" id="RIH86517.1"/>
    </source>
</evidence>
<dbReference type="AlphaFoldDB" id="A0A399EPG0"/>
<sequence>MGGIAGALVRYLDERLEGRELEAYAAEVQKRKELLAGLEVAWRALEEQARELSTARVVSTVLVEERQKAVEESRRRVEGLPPKEVLQGKLLPFEEEQAILRDWEGYQTDLEAKRREVERCRRDLEALAPLPEPLPTRAHLGALDEEVRTLRERERQVDMMIGRLTEARDQVAQRLERRAKVEQSLKDLRETLDRLEPLAEDLEPKAFPNWLYGRLQKSLLERANRLLQELSLGQYRLHTEGDAALEYRVLDLWNGVSRSADTLSGGEAFLASLALALALSEELAGTRLEALFLDEGFGTLDGETLERVAGALERLGRQGRMLGIVTHVGTLAERFPNRLRVYKVRGESEARWEV</sequence>
<dbReference type="PANTHER" id="PTHR32114">
    <property type="entry name" value="ABC TRANSPORTER ABCH.3"/>
    <property type="match status" value="1"/>
</dbReference>
<gene>
    <name evidence="1" type="primary">sbcC_1</name>
    <name evidence="1" type="ORF">Mlute_01222</name>
</gene>
<organism evidence="1 2">
    <name type="scientific">Meiothermus luteus</name>
    <dbReference type="NCBI Taxonomy" id="2026184"/>
    <lineage>
        <taxon>Bacteria</taxon>
        <taxon>Thermotogati</taxon>
        <taxon>Deinococcota</taxon>
        <taxon>Deinococci</taxon>
        <taxon>Thermales</taxon>
        <taxon>Thermaceae</taxon>
        <taxon>Meiothermus</taxon>
    </lineage>
</organism>
<name>A0A399EPG0_9DEIN</name>
<dbReference type="PANTHER" id="PTHR32114:SF2">
    <property type="entry name" value="ABC TRANSPORTER ABCH.3"/>
    <property type="match status" value="1"/>
</dbReference>
<dbReference type="InterPro" id="IPR027417">
    <property type="entry name" value="P-loop_NTPase"/>
</dbReference>
<dbReference type="SUPFAM" id="SSF52540">
    <property type="entry name" value="P-loop containing nucleoside triphosphate hydrolases"/>
    <property type="match status" value="1"/>
</dbReference>
<proteinExistence type="predicted"/>
<dbReference type="Proteomes" id="UP000265800">
    <property type="component" value="Unassembled WGS sequence"/>
</dbReference>
<dbReference type="EMBL" id="QWKZ01000031">
    <property type="protein sequence ID" value="RIH86517.1"/>
    <property type="molecule type" value="Genomic_DNA"/>
</dbReference>
<keyword evidence="2" id="KW-1185">Reference proteome</keyword>
<accession>A0A399EPG0</accession>
<dbReference type="Gene3D" id="3.40.50.300">
    <property type="entry name" value="P-loop containing nucleotide triphosphate hydrolases"/>
    <property type="match status" value="1"/>
</dbReference>
<evidence type="ECO:0000313" key="2">
    <source>
        <dbReference type="Proteomes" id="UP000265800"/>
    </source>
</evidence>
<comment type="caution">
    <text evidence="1">The sequence shown here is derived from an EMBL/GenBank/DDBJ whole genome shotgun (WGS) entry which is preliminary data.</text>
</comment>